<protein>
    <submittedName>
        <fullName evidence="1">Uncharacterized protein</fullName>
    </submittedName>
</protein>
<sequence length="43" mass="4636">MSKSLPIAGIFFKPPAEAGGNLLRLEFHGISNLFNRNVALAHS</sequence>
<name>A0A1I1AT75_9BACT</name>
<proteinExistence type="predicted"/>
<dbReference type="AlphaFoldDB" id="A0A1I1AT75"/>
<reference evidence="1 2" key="1">
    <citation type="submission" date="2016-10" db="EMBL/GenBank/DDBJ databases">
        <authorList>
            <person name="de Groot N.N."/>
        </authorList>
    </citation>
    <scope>NUCLEOTIDE SEQUENCE [LARGE SCALE GENOMIC DNA]</scope>
    <source>
        <strain evidence="1 2">DSM 23399</strain>
    </source>
</reference>
<evidence type="ECO:0000313" key="2">
    <source>
        <dbReference type="Proteomes" id="UP000198790"/>
    </source>
</evidence>
<evidence type="ECO:0000313" key="1">
    <source>
        <dbReference type="EMBL" id="SFB40626.1"/>
    </source>
</evidence>
<dbReference type="Proteomes" id="UP000198790">
    <property type="component" value="Unassembled WGS sequence"/>
</dbReference>
<dbReference type="EMBL" id="FOKK01000009">
    <property type="protein sequence ID" value="SFB40626.1"/>
    <property type="molecule type" value="Genomic_DNA"/>
</dbReference>
<keyword evidence="2" id="KW-1185">Reference proteome</keyword>
<gene>
    <name evidence="1" type="ORF">SAMN04489723_10966</name>
</gene>
<accession>A0A1I1AT75</accession>
<organism evidence="1 2">
    <name type="scientific">Algoriphagus aquimarinus</name>
    <dbReference type="NCBI Taxonomy" id="237018"/>
    <lineage>
        <taxon>Bacteria</taxon>
        <taxon>Pseudomonadati</taxon>
        <taxon>Bacteroidota</taxon>
        <taxon>Cytophagia</taxon>
        <taxon>Cytophagales</taxon>
        <taxon>Cyclobacteriaceae</taxon>
        <taxon>Algoriphagus</taxon>
    </lineage>
</organism>